<dbReference type="EMBL" id="JACGWW010000003">
    <property type="protein sequence ID" value="MBA8814243.1"/>
    <property type="molecule type" value="Genomic_DNA"/>
</dbReference>
<dbReference type="Proteomes" id="UP000321154">
    <property type="component" value="Unassembled WGS sequence"/>
</dbReference>
<reference evidence="4 6" key="1">
    <citation type="submission" date="2019-07" db="EMBL/GenBank/DDBJ databases">
        <title>Whole genome shotgun sequence of Frigoribacterium faeni NBRC 103066.</title>
        <authorList>
            <person name="Hosoyama A."/>
            <person name="Uohara A."/>
            <person name="Ohji S."/>
            <person name="Ichikawa N."/>
        </authorList>
    </citation>
    <scope>NUCLEOTIDE SEQUENCE [LARGE SCALE GENOMIC DNA]</scope>
    <source>
        <strain evidence="4 6">NBRC 103066</strain>
    </source>
</reference>
<keyword evidence="6" id="KW-1185">Reference proteome</keyword>
<organism evidence="5 7">
    <name type="scientific">Frigoribacterium faeni</name>
    <dbReference type="NCBI Taxonomy" id="145483"/>
    <lineage>
        <taxon>Bacteria</taxon>
        <taxon>Bacillati</taxon>
        <taxon>Actinomycetota</taxon>
        <taxon>Actinomycetes</taxon>
        <taxon>Micrococcales</taxon>
        <taxon>Microbacteriaceae</taxon>
        <taxon>Frigoribacterium</taxon>
    </lineage>
</organism>
<proteinExistence type="predicted"/>
<reference evidence="5 7" key="2">
    <citation type="submission" date="2020-07" db="EMBL/GenBank/DDBJ databases">
        <title>Sequencing the genomes of 1000 actinobacteria strains.</title>
        <authorList>
            <person name="Klenk H.-P."/>
        </authorList>
    </citation>
    <scope>NUCLEOTIDE SEQUENCE [LARGE SCALE GENOMIC DNA]</scope>
    <source>
        <strain evidence="5 7">DSM 10309</strain>
    </source>
</reference>
<keyword evidence="2" id="KW-0812">Transmembrane</keyword>
<feature type="region of interest" description="Disordered" evidence="1">
    <location>
        <begin position="218"/>
        <end position="240"/>
    </location>
</feature>
<dbReference type="EMBL" id="BJUV01000018">
    <property type="protein sequence ID" value="GEK83665.1"/>
    <property type="molecule type" value="Genomic_DNA"/>
</dbReference>
<evidence type="ECO:0000256" key="2">
    <source>
        <dbReference type="SAM" id="Phobius"/>
    </source>
</evidence>
<dbReference type="AlphaFoldDB" id="A0A7W3PJP7"/>
<keyword evidence="2" id="KW-0472">Membrane</keyword>
<keyword evidence="2" id="KW-1133">Transmembrane helix</keyword>
<dbReference type="InterPro" id="IPR026004">
    <property type="entry name" value="Septum_form"/>
</dbReference>
<dbReference type="RefSeq" id="WP_146855617.1">
    <property type="nucleotide sequence ID" value="NZ_BAAAHR010000007.1"/>
</dbReference>
<evidence type="ECO:0000259" key="3">
    <source>
        <dbReference type="Pfam" id="PF13845"/>
    </source>
</evidence>
<evidence type="ECO:0000313" key="7">
    <source>
        <dbReference type="Proteomes" id="UP000522688"/>
    </source>
</evidence>
<evidence type="ECO:0000313" key="6">
    <source>
        <dbReference type="Proteomes" id="UP000321154"/>
    </source>
</evidence>
<feature type="domain" description="Septum formation-related" evidence="3">
    <location>
        <begin position="250"/>
        <end position="351"/>
    </location>
</feature>
<dbReference type="OrthoDB" id="3628931at2"/>
<dbReference type="Pfam" id="PF13845">
    <property type="entry name" value="Septum_form"/>
    <property type="match status" value="1"/>
</dbReference>
<evidence type="ECO:0000313" key="4">
    <source>
        <dbReference type="EMBL" id="GEK83665.1"/>
    </source>
</evidence>
<dbReference type="Proteomes" id="UP000522688">
    <property type="component" value="Unassembled WGS sequence"/>
</dbReference>
<feature type="transmembrane region" description="Helical" evidence="2">
    <location>
        <begin position="187"/>
        <end position="207"/>
    </location>
</feature>
<evidence type="ECO:0000313" key="5">
    <source>
        <dbReference type="EMBL" id="MBA8814243.1"/>
    </source>
</evidence>
<comment type="caution">
    <text evidence="5">The sequence shown here is derived from an EMBL/GenBank/DDBJ whole genome shotgun (WGS) entry which is preliminary data.</text>
</comment>
<accession>A0A7W3PJP7</accession>
<protein>
    <recommendedName>
        <fullName evidence="3">Septum formation-related domain-containing protein</fullName>
    </recommendedName>
</protein>
<name>A0A7W3PJP7_9MICO</name>
<evidence type="ECO:0000256" key="1">
    <source>
        <dbReference type="SAM" id="MobiDB-lite"/>
    </source>
</evidence>
<sequence length="361" mass="37796">MPERHRIGREEKTVTYSYLPPLFEQLAARLRQALPGIEIAGRQSDYAPGSATLRMRLGHRLYLDLADDGRDWFVAGLSADDTGITPVADRSVDRLGLPLHSDQSLVAEAVVASIWRWVDAVGPGEADAPFVSGRRPAPPAIPAPAAFGVAAPAPYVPRDQAYGPDPSWAPSPEGSGRPLRMRRRGPLVAVVAVVVILMLGLSSVGLIRAVRGAIDSAGGTGTGAGVDSGSGTGGGTGSGTGTAVGELRQGDCFSFGAGTTGGVVVEVERVACTAEHESEIFYETDLTDATFPGVDALATESDDLCYEAFPAFVGVDYEDSVLSYDFLQPTEEGWAAGDREVSCYLYVEGQVVSSSLRGYGG</sequence>
<gene>
    <name evidence="5" type="ORF">FB463_002509</name>
    <name evidence="4" type="ORF">FFA01_19740</name>
</gene>